<organism evidence="3 4">
    <name type="scientific">Oncorhynchus mykiss</name>
    <name type="common">Rainbow trout</name>
    <name type="synonym">Salmo gairdneri</name>
    <dbReference type="NCBI Taxonomy" id="8022"/>
    <lineage>
        <taxon>Eukaryota</taxon>
        <taxon>Metazoa</taxon>
        <taxon>Chordata</taxon>
        <taxon>Craniata</taxon>
        <taxon>Vertebrata</taxon>
        <taxon>Euteleostomi</taxon>
        <taxon>Actinopterygii</taxon>
        <taxon>Neopterygii</taxon>
        <taxon>Teleostei</taxon>
        <taxon>Protacanthopterygii</taxon>
        <taxon>Salmoniformes</taxon>
        <taxon>Salmonidae</taxon>
        <taxon>Salmoninae</taxon>
        <taxon>Oncorhynchus</taxon>
    </lineage>
</organism>
<dbReference type="EMBL" id="FR932675">
    <property type="protein sequence ID" value="CDQ97719.1"/>
    <property type="molecule type" value="Genomic_DNA"/>
</dbReference>
<dbReference type="AlphaFoldDB" id="A0A060Z7R9"/>
<dbReference type="STRING" id="8022.A0A060Z7R9"/>
<dbReference type="PANTHER" id="PTHR37984:SF9">
    <property type="entry name" value="INTEGRASE CATALYTIC DOMAIN-CONTAINING PROTEIN"/>
    <property type="match status" value="1"/>
</dbReference>
<evidence type="ECO:0000313" key="4">
    <source>
        <dbReference type="Proteomes" id="UP000193380"/>
    </source>
</evidence>
<dbReference type="Pfam" id="PF17921">
    <property type="entry name" value="Integrase_H2C2"/>
    <property type="match status" value="1"/>
</dbReference>
<accession>A0A060Z7R9</accession>
<name>A0A060Z7R9_ONCMY</name>
<reference evidence="3" key="2">
    <citation type="submission" date="2014-03" db="EMBL/GenBank/DDBJ databases">
        <authorList>
            <person name="Genoscope - CEA"/>
        </authorList>
    </citation>
    <scope>NUCLEOTIDE SEQUENCE</scope>
</reference>
<dbReference type="InterPro" id="IPR050951">
    <property type="entry name" value="Retrovirus_Pol_polyprotein"/>
</dbReference>
<reference evidence="3" key="1">
    <citation type="journal article" date="2014" name="Nat. Commun.">
        <title>The rainbow trout genome provides novel insights into evolution after whole-genome duplication in vertebrates.</title>
        <authorList>
            <person name="Berthelot C."/>
            <person name="Brunet F."/>
            <person name="Chalopin D."/>
            <person name="Juanchich A."/>
            <person name="Bernard M."/>
            <person name="Noel B."/>
            <person name="Bento P."/>
            <person name="Da Silva C."/>
            <person name="Labadie K."/>
            <person name="Alberti A."/>
            <person name="Aury J.M."/>
            <person name="Louis A."/>
            <person name="Dehais P."/>
            <person name="Bardou P."/>
            <person name="Montfort J."/>
            <person name="Klopp C."/>
            <person name="Cabau C."/>
            <person name="Gaspin C."/>
            <person name="Thorgaard G.H."/>
            <person name="Boussaha M."/>
            <person name="Quillet E."/>
            <person name="Guyomard R."/>
            <person name="Galiana D."/>
            <person name="Bobe J."/>
            <person name="Volff J.N."/>
            <person name="Genet C."/>
            <person name="Wincker P."/>
            <person name="Jaillon O."/>
            <person name="Roest Crollius H."/>
            <person name="Guiguen Y."/>
        </authorList>
    </citation>
    <scope>NUCLEOTIDE SEQUENCE [LARGE SCALE GENOMIC DNA]</scope>
</reference>
<evidence type="ECO:0000256" key="1">
    <source>
        <dbReference type="ARBA" id="ARBA00039658"/>
    </source>
</evidence>
<protein>
    <recommendedName>
        <fullName evidence="1">Gypsy retrotransposon integrase-like protein 1</fullName>
    </recommendedName>
</protein>
<dbReference type="PANTHER" id="PTHR37984">
    <property type="entry name" value="PROTEIN CBG26694"/>
    <property type="match status" value="1"/>
</dbReference>
<dbReference type="InterPro" id="IPR041588">
    <property type="entry name" value="Integrase_H2C2"/>
</dbReference>
<sequence>MHFPGPQLKRPLSEEESCLEGEVQPTCISGQTAADCRGATIGWPGQEELPQLLKPYWVHQHDFHCNGDLLMKGQWIVIPETLQPEMLDRVHDGHMGITKCRLRPQQWLGLSTQIAKLVAKCDVCTKCQPGHREPMMATELPKRPWQKVGADMFY</sequence>
<evidence type="ECO:0000259" key="2">
    <source>
        <dbReference type="Pfam" id="PF17921"/>
    </source>
</evidence>
<feature type="domain" description="Integrase zinc-binding" evidence="2">
    <location>
        <begin position="78"/>
        <end position="129"/>
    </location>
</feature>
<dbReference type="PaxDb" id="8022-A0A060Z7R9"/>
<proteinExistence type="predicted"/>
<gene>
    <name evidence="3" type="ORF">GSONMT00007745001</name>
</gene>
<dbReference type="Gene3D" id="1.10.340.70">
    <property type="match status" value="1"/>
</dbReference>
<dbReference type="Proteomes" id="UP000193380">
    <property type="component" value="Unassembled WGS sequence"/>
</dbReference>
<evidence type="ECO:0000313" key="3">
    <source>
        <dbReference type="EMBL" id="CDQ97719.1"/>
    </source>
</evidence>